<protein>
    <submittedName>
        <fullName evidence="9">Uncharacterized protein</fullName>
    </submittedName>
</protein>
<evidence type="ECO:0000313" key="10">
    <source>
        <dbReference type="Proteomes" id="UP001459277"/>
    </source>
</evidence>
<keyword evidence="10" id="KW-1185">Reference proteome</keyword>
<keyword evidence="5" id="KW-1133">Transmembrane helix</keyword>
<evidence type="ECO:0000256" key="1">
    <source>
        <dbReference type="ARBA" id="ARBA00004141"/>
    </source>
</evidence>
<organism evidence="9 10">
    <name type="scientific">Lithocarpus litseifolius</name>
    <dbReference type="NCBI Taxonomy" id="425828"/>
    <lineage>
        <taxon>Eukaryota</taxon>
        <taxon>Viridiplantae</taxon>
        <taxon>Streptophyta</taxon>
        <taxon>Embryophyta</taxon>
        <taxon>Tracheophyta</taxon>
        <taxon>Spermatophyta</taxon>
        <taxon>Magnoliopsida</taxon>
        <taxon>eudicotyledons</taxon>
        <taxon>Gunneridae</taxon>
        <taxon>Pentapetalae</taxon>
        <taxon>rosids</taxon>
        <taxon>fabids</taxon>
        <taxon>Fagales</taxon>
        <taxon>Fagaceae</taxon>
        <taxon>Lithocarpus</taxon>
    </lineage>
</organism>
<feature type="compositionally biased region" description="Polar residues" evidence="8">
    <location>
        <begin position="77"/>
        <end position="93"/>
    </location>
</feature>
<dbReference type="GO" id="GO:0006952">
    <property type="term" value="P:defense response"/>
    <property type="evidence" value="ECO:0007669"/>
    <property type="project" value="UniProtKB-KW"/>
</dbReference>
<evidence type="ECO:0000256" key="7">
    <source>
        <dbReference type="ARBA" id="ARBA00023265"/>
    </source>
</evidence>
<keyword evidence="3" id="KW-0812">Transmembrane</keyword>
<keyword evidence="4" id="KW-0611">Plant defense</keyword>
<evidence type="ECO:0000256" key="4">
    <source>
        <dbReference type="ARBA" id="ARBA00022821"/>
    </source>
</evidence>
<keyword evidence="7" id="KW-0568">Pathogenesis-related protein</keyword>
<evidence type="ECO:0000256" key="6">
    <source>
        <dbReference type="ARBA" id="ARBA00023136"/>
    </source>
</evidence>
<comment type="similarity">
    <text evidence="2">Belongs to the MLO family.</text>
</comment>
<sequence>MEWVRRGAVSPDPARFRFTHQMTFVRRHSGLSRTPGIKWNMGSHMEQAIFEEQTAKALKKWHKAIKDKKKLKKGGVDSSSGFKSGENTPSRGTSPIHWLHKHQSNKSDFEADLYSPKSYQSDTDLSEIEGSTLDRHASRTKGQPTRTEESHNIDFTFVKA</sequence>
<dbReference type="AlphaFoldDB" id="A0AAW2E2X5"/>
<evidence type="ECO:0000313" key="9">
    <source>
        <dbReference type="EMBL" id="KAL0016759.1"/>
    </source>
</evidence>
<evidence type="ECO:0000256" key="5">
    <source>
        <dbReference type="ARBA" id="ARBA00022989"/>
    </source>
</evidence>
<gene>
    <name evidence="9" type="ORF">SO802_003828</name>
</gene>
<accession>A0AAW2E2X5</accession>
<dbReference type="EMBL" id="JAZDWU010000001">
    <property type="protein sequence ID" value="KAL0016759.1"/>
    <property type="molecule type" value="Genomic_DNA"/>
</dbReference>
<dbReference type="InterPro" id="IPR004326">
    <property type="entry name" value="Mlo"/>
</dbReference>
<evidence type="ECO:0000256" key="8">
    <source>
        <dbReference type="SAM" id="MobiDB-lite"/>
    </source>
</evidence>
<comment type="subcellular location">
    <subcellularLocation>
        <location evidence="1">Membrane</location>
        <topology evidence="1">Multi-pass membrane protein</topology>
    </subcellularLocation>
</comment>
<dbReference type="Pfam" id="PF03094">
    <property type="entry name" value="Mlo"/>
    <property type="match status" value="1"/>
</dbReference>
<dbReference type="Proteomes" id="UP001459277">
    <property type="component" value="Unassembled WGS sequence"/>
</dbReference>
<dbReference type="GO" id="GO:0016020">
    <property type="term" value="C:membrane"/>
    <property type="evidence" value="ECO:0007669"/>
    <property type="project" value="UniProtKB-SubCell"/>
</dbReference>
<keyword evidence="6" id="KW-0472">Membrane</keyword>
<evidence type="ECO:0000256" key="3">
    <source>
        <dbReference type="ARBA" id="ARBA00022692"/>
    </source>
</evidence>
<feature type="region of interest" description="Disordered" evidence="8">
    <location>
        <begin position="69"/>
        <end position="155"/>
    </location>
</feature>
<proteinExistence type="inferred from homology"/>
<name>A0AAW2E2X5_9ROSI</name>
<evidence type="ECO:0000256" key="2">
    <source>
        <dbReference type="ARBA" id="ARBA00006574"/>
    </source>
</evidence>
<reference evidence="9 10" key="1">
    <citation type="submission" date="2024-01" db="EMBL/GenBank/DDBJ databases">
        <title>A telomere-to-telomere, gap-free genome of sweet tea (Lithocarpus litseifolius).</title>
        <authorList>
            <person name="Zhou J."/>
        </authorList>
    </citation>
    <scope>NUCLEOTIDE SEQUENCE [LARGE SCALE GENOMIC DNA]</scope>
    <source>
        <strain evidence="9">Zhou-2022a</strain>
        <tissue evidence="9">Leaf</tissue>
    </source>
</reference>
<comment type="caution">
    <text evidence="9">The sequence shown here is derived from an EMBL/GenBank/DDBJ whole genome shotgun (WGS) entry which is preliminary data.</text>
</comment>